<evidence type="ECO:0000313" key="2">
    <source>
        <dbReference type="Proteomes" id="UP000269396"/>
    </source>
</evidence>
<evidence type="ECO:0000313" key="1">
    <source>
        <dbReference type="EMBL" id="VDP28289.1"/>
    </source>
</evidence>
<keyword evidence="2" id="KW-1185">Reference proteome</keyword>
<proteinExistence type="predicted"/>
<sequence>MELYSVGLSHPINVAGVFIGFTLASPYLRTWPYILSGLMNSSEINVFNPLYWIDRPILEHIGCLLYILPSSIRWGSTVIVNSFQQYPWSLANPLESSSAAALS</sequence>
<dbReference type="EMBL" id="UZAL01026996">
    <property type="protein sequence ID" value="VDP28289.1"/>
    <property type="molecule type" value="Genomic_DNA"/>
</dbReference>
<gene>
    <name evidence="1" type="ORF">SMTD_LOCUS5361</name>
</gene>
<accession>A0A183NTC5</accession>
<reference evidence="1 2" key="1">
    <citation type="submission" date="2018-11" db="EMBL/GenBank/DDBJ databases">
        <authorList>
            <consortium name="Pathogen Informatics"/>
        </authorList>
    </citation>
    <scope>NUCLEOTIDE SEQUENCE [LARGE SCALE GENOMIC DNA]</scope>
    <source>
        <strain>Denwood</strain>
        <strain evidence="2">Zambia</strain>
    </source>
</reference>
<name>A0A183NTC5_9TREM</name>
<dbReference type="Proteomes" id="UP000269396">
    <property type="component" value="Unassembled WGS sequence"/>
</dbReference>
<protein>
    <submittedName>
        <fullName evidence="1">Uncharacterized protein</fullName>
    </submittedName>
</protein>
<dbReference type="AlphaFoldDB" id="A0A183NTC5"/>
<organism evidence="1 2">
    <name type="scientific">Schistosoma mattheei</name>
    <dbReference type="NCBI Taxonomy" id="31246"/>
    <lineage>
        <taxon>Eukaryota</taxon>
        <taxon>Metazoa</taxon>
        <taxon>Spiralia</taxon>
        <taxon>Lophotrochozoa</taxon>
        <taxon>Platyhelminthes</taxon>
        <taxon>Trematoda</taxon>
        <taxon>Digenea</taxon>
        <taxon>Strigeidida</taxon>
        <taxon>Schistosomatoidea</taxon>
        <taxon>Schistosomatidae</taxon>
        <taxon>Schistosoma</taxon>
    </lineage>
</organism>